<dbReference type="InterPro" id="IPR036388">
    <property type="entry name" value="WH-like_DNA-bd_sf"/>
</dbReference>
<dbReference type="GO" id="GO:0005634">
    <property type="term" value="C:nucleus"/>
    <property type="evidence" value="ECO:0007669"/>
    <property type="project" value="UniProtKB-SubCell"/>
</dbReference>
<name>A0A8S0XIP7_CYCAE</name>
<dbReference type="GO" id="GO:0003700">
    <property type="term" value="F:DNA-binding transcription factor activity"/>
    <property type="evidence" value="ECO:0007669"/>
    <property type="project" value="InterPro"/>
</dbReference>
<keyword evidence="2" id="KW-0539">Nucleus</keyword>
<gene>
    <name evidence="5" type="ORF">AAE3_LOCUS6048</name>
</gene>
<feature type="DNA-binding region" description="Fork-head" evidence="2">
    <location>
        <begin position="20"/>
        <end position="98"/>
    </location>
</feature>
<dbReference type="PROSITE" id="PS50039">
    <property type="entry name" value="FORK_HEAD_3"/>
    <property type="match status" value="1"/>
</dbReference>
<proteinExistence type="predicted"/>
<feature type="domain" description="Fork-head" evidence="4">
    <location>
        <begin position="20"/>
        <end position="98"/>
    </location>
</feature>
<dbReference type="Gene3D" id="1.10.10.10">
    <property type="entry name" value="Winged helix-like DNA-binding domain superfamily/Winged helix DNA-binding domain"/>
    <property type="match status" value="1"/>
</dbReference>
<dbReference type="GO" id="GO:0043565">
    <property type="term" value="F:sequence-specific DNA binding"/>
    <property type="evidence" value="ECO:0007669"/>
    <property type="project" value="InterPro"/>
</dbReference>
<evidence type="ECO:0000256" key="2">
    <source>
        <dbReference type="PROSITE-ProRule" id="PRU00089"/>
    </source>
</evidence>
<feature type="compositionally biased region" description="Pro residues" evidence="3">
    <location>
        <begin position="186"/>
        <end position="196"/>
    </location>
</feature>
<dbReference type="SUPFAM" id="SSF46785">
    <property type="entry name" value="Winged helix' DNA-binding domain"/>
    <property type="match status" value="1"/>
</dbReference>
<dbReference type="AlphaFoldDB" id="A0A8S0XIP7"/>
<comment type="caution">
    <text evidence="5">The sequence shown here is derived from an EMBL/GenBank/DDBJ whole genome shotgun (WGS) entry which is preliminary data.</text>
</comment>
<feature type="compositionally biased region" description="Basic and acidic residues" evidence="3">
    <location>
        <begin position="232"/>
        <end position="246"/>
    </location>
</feature>
<feature type="region of interest" description="Disordered" evidence="3">
    <location>
        <begin position="103"/>
        <end position="137"/>
    </location>
</feature>
<evidence type="ECO:0000259" key="4">
    <source>
        <dbReference type="PROSITE" id="PS50039"/>
    </source>
</evidence>
<feature type="compositionally biased region" description="Basic residues" evidence="3">
    <location>
        <begin position="163"/>
        <end position="173"/>
    </location>
</feature>
<feature type="region of interest" description="Disordered" evidence="3">
    <location>
        <begin position="154"/>
        <end position="196"/>
    </location>
</feature>
<reference evidence="5 6" key="1">
    <citation type="submission" date="2020-01" db="EMBL/GenBank/DDBJ databases">
        <authorList>
            <person name="Gupta K D."/>
        </authorList>
    </citation>
    <scope>NUCLEOTIDE SEQUENCE [LARGE SCALE GENOMIC DNA]</scope>
</reference>
<dbReference type="Proteomes" id="UP000467700">
    <property type="component" value="Unassembled WGS sequence"/>
</dbReference>
<protein>
    <recommendedName>
        <fullName evidence="4">Fork-head domain-containing protein</fullName>
    </recommendedName>
</protein>
<evidence type="ECO:0000313" key="6">
    <source>
        <dbReference type="Proteomes" id="UP000467700"/>
    </source>
</evidence>
<comment type="subcellular location">
    <subcellularLocation>
        <location evidence="2">Nucleus</location>
    </subcellularLocation>
</comment>
<dbReference type="EMBL" id="CACVBS010000041">
    <property type="protein sequence ID" value="CAA7263769.1"/>
    <property type="molecule type" value="Genomic_DNA"/>
</dbReference>
<dbReference type="Pfam" id="PF00250">
    <property type="entry name" value="Forkhead"/>
    <property type="match status" value="1"/>
</dbReference>
<organism evidence="5 6">
    <name type="scientific">Cyclocybe aegerita</name>
    <name type="common">Black poplar mushroom</name>
    <name type="synonym">Agrocybe aegerita</name>
    <dbReference type="NCBI Taxonomy" id="1973307"/>
    <lineage>
        <taxon>Eukaryota</taxon>
        <taxon>Fungi</taxon>
        <taxon>Dikarya</taxon>
        <taxon>Basidiomycota</taxon>
        <taxon>Agaricomycotina</taxon>
        <taxon>Agaricomycetes</taxon>
        <taxon>Agaricomycetidae</taxon>
        <taxon>Agaricales</taxon>
        <taxon>Agaricineae</taxon>
        <taxon>Bolbitiaceae</taxon>
        <taxon>Cyclocybe</taxon>
    </lineage>
</organism>
<dbReference type="SMART" id="SM00339">
    <property type="entry name" value="FH"/>
    <property type="match status" value="1"/>
</dbReference>
<dbReference type="InterPro" id="IPR001766">
    <property type="entry name" value="Fork_head_dom"/>
</dbReference>
<feature type="compositionally biased region" description="Pro residues" evidence="3">
    <location>
        <begin position="112"/>
        <end position="129"/>
    </location>
</feature>
<evidence type="ECO:0000256" key="1">
    <source>
        <dbReference type="ARBA" id="ARBA00023125"/>
    </source>
</evidence>
<dbReference type="InterPro" id="IPR036390">
    <property type="entry name" value="WH_DNA-bd_sf"/>
</dbReference>
<accession>A0A8S0XIP7</accession>
<dbReference type="OrthoDB" id="5954824at2759"/>
<evidence type="ECO:0000313" key="5">
    <source>
        <dbReference type="EMBL" id="CAA7263769.1"/>
    </source>
</evidence>
<feature type="region of interest" description="Disordered" evidence="3">
    <location>
        <begin position="210"/>
        <end position="255"/>
    </location>
</feature>
<evidence type="ECO:0000256" key="3">
    <source>
        <dbReference type="SAM" id="MobiDB-lite"/>
    </source>
</evidence>
<keyword evidence="1 2" id="KW-0238">DNA-binding</keyword>
<sequence length="261" mass="28844">MLKEVQSLEDLPDEYPKGSKPIYSYHTLVRCAIEGSSNRPLTADEIIEGIERRFSYFRENKNGNCKTYLANTLANTPCFMSGGRGPLPTEFYWEYDPSNDPQRRYSLTFLSPPTPTSIPTPTPPPPSLPQPSQQEPSTDALLLVQEMQAMIAKEVEQEEQRRKVPKKPKKKGSKNVPVPEPELEPEPAPKPVPVALPEPSPVAVAVTVTNTSGSAGSSSDEKATTRFQPVRRPIDDTKHAKPRKEVYTVSSSHDSGCCIIA</sequence>
<keyword evidence="6" id="KW-1185">Reference proteome</keyword>